<protein>
    <submittedName>
        <fullName evidence="11">Cation:proton antiporter</fullName>
    </submittedName>
</protein>
<evidence type="ECO:0000256" key="2">
    <source>
        <dbReference type="ARBA" id="ARBA00005551"/>
    </source>
</evidence>
<evidence type="ECO:0000256" key="8">
    <source>
        <dbReference type="ARBA" id="ARBA00023136"/>
    </source>
</evidence>
<feature type="transmembrane region" description="Helical" evidence="9">
    <location>
        <begin position="299"/>
        <end position="318"/>
    </location>
</feature>
<feature type="transmembrane region" description="Helical" evidence="9">
    <location>
        <begin position="178"/>
        <end position="199"/>
    </location>
</feature>
<organism evidence="11">
    <name type="scientific">Rhodococcus sp. D-6</name>
    <dbReference type="NCBI Taxonomy" id="1387842"/>
    <lineage>
        <taxon>Bacteria</taxon>
        <taxon>Bacillati</taxon>
        <taxon>Actinomycetota</taxon>
        <taxon>Actinomycetes</taxon>
        <taxon>Mycobacteriales</taxon>
        <taxon>Nocardiaceae</taxon>
        <taxon>Rhodococcus</taxon>
    </lineage>
</organism>
<dbReference type="InterPro" id="IPR038770">
    <property type="entry name" value="Na+/solute_symporter_sf"/>
</dbReference>
<gene>
    <name evidence="11" type="ORF">RBB84_10660</name>
</gene>
<keyword evidence="8 9" id="KW-0472">Membrane</keyword>
<feature type="transmembrane region" description="Helical" evidence="9">
    <location>
        <begin position="273"/>
        <end position="293"/>
    </location>
</feature>
<dbReference type="PANTHER" id="PTHR43562">
    <property type="entry name" value="NAPA-TYPE SODIUM/HYDROGEN ANTIPORTER"/>
    <property type="match status" value="1"/>
</dbReference>
<keyword evidence="6 9" id="KW-1133">Transmembrane helix</keyword>
<sequence length="401" mass="41282">MDAAVATSLFWIAVAAVLAPLIAGAVPRRLVPEVVLLLVTGVLIGPYAFDLAETGSEIGILRELGLGMLFLLAGYEIDPAELRGRGGRRAMLTWCVCMLLALGTVAALGAVGQVHAEIAVAIALTSTALGTLLPILADRGLVATPLGRSVLNHGAFGELLPVVAMATLLGARGALGSLIVLLAFAVVAVAVAVLPTWILREGSRFTQFVRLGSDTTAQIPVRLTMLLLVGLIAVAAVFDLDIILGAFAAGFILRRTIPAGDERLEKKLDGLGYGFLIPIFFVTSGMAIDVGAVVSAPGILLAFLGLLVLVRGVPVFVASRLERDETGNRMFGTAEQLQIALYSTTGLPLIVAVTGVAVSADQMTNASASILVAAGAVTVLVLPMLAGLLHHPAAAETPGRA</sequence>
<feature type="transmembrane region" description="Helical" evidence="9">
    <location>
        <begin position="149"/>
        <end position="171"/>
    </location>
</feature>
<feature type="transmembrane region" description="Helical" evidence="9">
    <location>
        <begin position="219"/>
        <end position="252"/>
    </location>
</feature>
<dbReference type="RefSeq" id="WP_033097746.1">
    <property type="nucleotide sequence ID" value="NZ_CP132970.1"/>
</dbReference>
<feature type="transmembrane region" description="Helical" evidence="9">
    <location>
        <begin position="89"/>
        <end position="111"/>
    </location>
</feature>
<feature type="transmembrane region" description="Helical" evidence="9">
    <location>
        <begin position="366"/>
        <end position="389"/>
    </location>
</feature>
<evidence type="ECO:0000256" key="3">
    <source>
        <dbReference type="ARBA" id="ARBA00022448"/>
    </source>
</evidence>
<dbReference type="AlphaFoldDB" id="A0AAU7V4K6"/>
<dbReference type="GO" id="GO:0015297">
    <property type="term" value="F:antiporter activity"/>
    <property type="evidence" value="ECO:0007669"/>
    <property type="project" value="UniProtKB-KW"/>
</dbReference>
<feature type="transmembrane region" description="Helical" evidence="9">
    <location>
        <begin position="34"/>
        <end position="52"/>
    </location>
</feature>
<feature type="domain" description="Cation/H+ exchanger transmembrane" evidence="10">
    <location>
        <begin position="15"/>
        <end position="384"/>
    </location>
</feature>
<dbReference type="Gene3D" id="1.20.1530.20">
    <property type="match status" value="1"/>
</dbReference>
<evidence type="ECO:0000256" key="7">
    <source>
        <dbReference type="ARBA" id="ARBA00023065"/>
    </source>
</evidence>
<accession>A0AAU7V4K6</accession>
<evidence type="ECO:0000256" key="5">
    <source>
        <dbReference type="ARBA" id="ARBA00022692"/>
    </source>
</evidence>
<dbReference type="GO" id="GO:1902600">
    <property type="term" value="P:proton transmembrane transport"/>
    <property type="evidence" value="ECO:0007669"/>
    <property type="project" value="InterPro"/>
</dbReference>
<keyword evidence="4" id="KW-0050">Antiport</keyword>
<evidence type="ECO:0000256" key="1">
    <source>
        <dbReference type="ARBA" id="ARBA00004141"/>
    </source>
</evidence>
<evidence type="ECO:0000313" key="11">
    <source>
        <dbReference type="EMBL" id="XBW06324.1"/>
    </source>
</evidence>
<proteinExistence type="inferred from homology"/>
<dbReference type="KEGG" id="rhox:RBB84_10660"/>
<comment type="subcellular location">
    <subcellularLocation>
        <location evidence="1">Membrane</location>
        <topology evidence="1">Multi-pass membrane protein</topology>
    </subcellularLocation>
</comment>
<dbReference type="GO" id="GO:0016020">
    <property type="term" value="C:membrane"/>
    <property type="evidence" value="ECO:0007669"/>
    <property type="project" value="UniProtKB-SubCell"/>
</dbReference>
<dbReference type="EMBL" id="CP132970">
    <property type="protein sequence ID" value="XBW06324.1"/>
    <property type="molecule type" value="Genomic_DNA"/>
</dbReference>
<feature type="transmembrane region" description="Helical" evidence="9">
    <location>
        <begin position="59"/>
        <end position="77"/>
    </location>
</feature>
<keyword evidence="3" id="KW-0813">Transport</keyword>
<evidence type="ECO:0000256" key="4">
    <source>
        <dbReference type="ARBA" id="ARBA00022449"/>
    </source>
</evidence>
<dbReference type="Pfam" id="PF00999">
    <property type="entry name" value="Na_H_Exchanger"/>
    <property type="match status" value="1"/>
</dbReference>
<feature type="transmembrane region" description="Helical" evidence="9">
    <location>
        <begin position="118"/>
        <end position="137"/>
    </location>
</feature>
<evidence type="ECO:0000256" key="9">
    <source>
        <dbReference type="SAM" id="Phobius"/>
    </source>
</evidence>
<dbReference type="PANTHER" id="PTHR43562:SF1">
    <property type="entry name" value="NA(+)_H(+) ANTIPORTER YJBQ-RELATED"/>
    <property type="match status" value="1"/>
</dbReference>
<keyword evidence="7" id="KW-0406">Ion transport</keyword>
<evidence type="ECO:0000259" key="10">
    <source>
        <dbReference type="Pfam" id="PF00999"/>
    </source>
</evidence>
<evidence type="ECO:0000256" key="6">
    <source>
        <dbReference type="ARBA" id="ARBA00022989"/>
    </source>
</evidence>
<reference evidence="11" key="1">
    <citation type="submission" date="2023-08" db="EMBL/GenBank/DDBJ databases">
        <title>The novel hydrolase IpcH responsible for the initial isoprocarb degradation step in Rhodococcus sp. D-6.</title>
        <authorList>
            <person name="Zhu Q."/>
        </authorList>
    </citation>
    <scope>NUCLEOTIDE SEQUENCE</scope>
    <source>
        <strain evidence="11">D-6</strain>
    </source>
</reference>
<name>A0AAU7V4K6_9NOCA</name>
<feature type="transmembrane region" description="Helical" evidence="9">
    <location>
        <begin position="339"/>
        <end position="360"/>
    </location>
</feature>
<keyword evidence="5 9" id="KW-0812">Transmembrane</keyword>
<dbReference type="InterPro" id="IPR006153">
    <property type="entry name" value="Cation/H_exchanger_TM"/>
</dbReference>
<comment type="similarity">
    <text evidence="2">Belongs to the monovalent cation:proton antiporter 2 (CPA2) transporter (TC 2.A.37) family.</text>
</comment>